<dbReference type="RefSeq" id="XP_030993893.1">
    <property type="nucleotide sequence ID" value="XM_031141771.1"/>
</dbReference>
<accession>A0A507AQC4</accession>
<dbReference type="OrthoDB" id="4161332at2759"/>
<dbReference type="PANTHER" id="PTHR31313">
    <property type="entry name" value="TY1 ENHANCER ACTIVATOR"/>
    <property type="match status" value="1"/>
</dbReference>
<keyword evidence="9" id="KW-1185">Reference proteome</keyword>
<keyword evidence="6" id="KW-0539">Nucleus</keyword>
<keyword evidence="4" id="KW-0238">DNA-binding</keyword>
<evidence type="ECO:0000313" key="8">
    <source>
        <dbReference type="EMBL" id="TPX12182.1"/>
    </source>
</evidence>
<evidence type="ECO:0000256" key="1">
    <source>
        <dbReference type="ARBA" id="ARBA00022723"/>
    </source>
</evidence>
<reference evidence="8 9" key="1">
    <citation type="submission" date="2019-06" db="EMBL/GenBank/DDBJ databases">
        <title>Draft genome sequence of the filamentous fungus Phialemoniopsis curvata isolated from diesel fuel.</title>
        <authorList>
            <person name="Varaljay V.A."/>
            <person name="Lyon W.J."/>
            <person name="Crouch A.L."/>
            <person name="Drake C.E."/>
            <person name="Hollomon J.M."/>
            <person name="Nadeau L.J."/>
            <person name="Nunn H.S."/>
            <person name="Stevenson B.S."/>
            <person name="Bojanowski C.L."/>
            <person name="Crookes-Goodson W.J."/>
        </authorList>
    </citation>
    <scope>NUCLEOTIDE SEQUENCE [LARGE SCALE GENOMIC DNA]</scope>
    <source>
        <strain evidence="8 9">D216</strain>
    </source>
</reference>
<comment type="caution">
    <text evidence="8">The sequence shown here is derived from an EMBL/GenBank/DDBJ whole genome shotgun (WGS) entry which is preliminary data.</text>
</comment>
<keyword evidence="1" id="KW-0479">Metal-binding</keyword>
<evidence type="ECO:0000313" key="9">
    <source>
        <dbReference type="Proteomes" id="UP000319257"/>
    </source>
</evidence>
<feature type="compositionally biased region" description="Polar residues" evidence="7">
    <location>
        <begin position="29"/>
        <end position="38"/>
    </location>
</feature>
<dbReference type="GO" id="GO:0046872">
    <property type="term" value="F:metal ion binding"/>
    <property type="evidence" value="ECO:0007669"/>
    <property type="project" value="UniProtKB-KW"/>
</dbReference>
<keyword evidence="3" id="KW-0805">Transcription regulation</keyword>
<proteinExistence type="predicted"/>
<protein>
    <submittedName>
        <fullName evidence="8">Uncharacterized protein</fullName>
    </submittedName>
</protein>
<dbReference type="Proteomes" id="UP000319257">
    <property type="component" value="Unassembled WGS sequence"/>
</dbReference>
<feature type="region of interest" description="Disordered" evidence="7">
    <location>
        <begin position="21"/>
        <end position="72"/>
    </location>
</feature>
<dbReference type="InParanoid" id="A0A507AQC4"/>
<evidence type="ECO:0000256" key="6">
    <source>
        <dbReference type="ARBA" id="ARBA00023242"/>
    </source>
</evidence>
<dbReference type="InterPro" id="IPR051615">
    <property type="entry name" value="Transcr_Regulatory_Elem"/>
</dbReference>
<dbReference type="GO" id="GO:0003677">
    <property type="term" value="F:DNA binding"/>
    <property type="evidence" value="ECO:0007669"/>
    <property type="project" value="UniProtKB-KW"/>
</dbReference>
<dbReference type="CDD" id="cd12148">
    <property type="entry name" value="fungal_TF_MHR"/>
    <property type="match status" value="1"/>
</dbReference>
<organism evidence="8 9">
    <name type="scientific">Thyridium curvatum</name>
    <dbReference type="NCBI Taxonomy" id="1093900"/>
    <lineage>
        <taxon>Eukaryota</taxon>
        <taxon>Fungi</taxon>
        <taxon>Dikarya</taxon>
        <taxon>Ascomycota</taxon>
        <taxon>Pezizomycotina</taxon>
        <taxon>Sordariomycetes</taxon>
        <taxon>Sordariomycetidae</taxon>
        <taxon>Thyridiales</taxon>
        <taxon>Thyridiaceae</taxon>
        <taxon>Thyridium</taxon>
    </lineage>
</organism>
<dbReference type="STRING" id="1093900.A0A507AQC4"/>
<dbReference type="AlphaFoldDB" id="A0A507AQC4"/>
<name>A0A507AQC4_9PEZI</name>
<keyword evidence="5" id="KW-0804">Transcription</keyword>
<gene>
    <name evidence="8" type="ORF">E0L32_007068</name>
</gene>
<evidence type="ECO:0000256" key="2">
    <source>
        <dbReference type="ARBA" id="ARBA00022833"/>
    </source>
</evidence>
<dbReference type="PANTHER" id="PTHR31313:SF85">
    <property type="entry name" value="ZN(II)2CYS6 TRANSCRIPTION FACTOR (EUROFUNG)"/>
    <property type="match status" value="1"/>
</dbReference>
<evidence type="ECO:0000256" key="3">
    <source>
        <dbReference type="ARBA" id="ARBA00023015"/>
    </source>
</evidence>
<keyword evidence="2" id="KW-0862">Zinc</keyword>
<dbReference type="EMBL" id="SKBQ01000042">
    <property type="protein sequence ID" value="TPX12182.1"/>
    <property type="molecule type" value="Genomic_DNA"/>
</dbReference>
<evidence type="ECO:0000256" key="4">
    <source>
        <dbReference type="ARBA" id="ARBA00023125"/>
    </source>
</evidence>
<dbReference type="GeneID" id="41974515"/>
<sequence length="579" mass="65220">MAKRLQDAEQTIEELRRSLDERSLHDARTSFSNDQTVLGVQEGANDAIVDRSHNGPSPPLAVRSPSKEPTPKEMLSELSLDENGKLCYYGVTSAVHVAPTLESEFSGPEPYSAEPAKSDVRTLLTSKAIESRAWEEFAVGNAAIDNDIPRAVLSKTLRVHWTWVAPMFMWVYRPAFMRDMAENGKYYSPFLLTVLCAHASRFHDAKIGEALIGRARLLLGQEIQKPSSIPTVQALLQLSAREMAAISLYLGRLPALIDPPYDPALELRKYLSLNEWFPMLTRCGEVDDFAEHELWSPYFGGDEDPSRVCERDYPPMQSHAISCFENSCRLAIILNDIILQLYSRRGSPDIDGSLRSIRDKLDEWRRKSPAHLKYNPDHLPQVCPPPHILTQNLLYYTTIILLHRPFYSEAIHRTACRQASDNIEKLLLLLEKTFGFTRLTYLMVYCIYTGASVIVPDAKAGDLAADGRLQTYLRALREGKTTCPLVDRSLDIITSSLNSKDTYTSPSSVKQNRADTTAMPSGDILMGRNYLPAFPYRDMQVDFSGDPQFVGMDVDPFSLLDSFPENHLDNVTGEWYMPS</sequence>
<evidence type="ECO:0000256" key="5">
    <source>
        <dbReference type="ARBA" id="ARBA00023163"/>
    </source>
</evidence>
<evidence type="ECO:0000256" key="7">
    <source>
        <dbReference type="SAM" id="MobiDB-lite"/>
    </source>
</evidence>